<evidence type="ECO:0000256" key="2">
    <source>
        <dbReference type="SAM" id="SignalP"/>
    </source>
</evidence>
<name>A0ABX8CV42_9NOCA</name>
<feature type="domain" description="DUF8020" evidence="3">
    <location>
        <begin position="35"/>
        <end position="117"/>
    </location>
</feature>
<gene>
    <name evidence="4" type="ORF">KHQ06_04650</name>
</gene>
<organism evidence="4 5">
    <name type="scientific">Nocardia tengchongensis</name>
    <dbReference type="NCBI Taxonomy" id="2055889"/>
    <lineage>
        <taxon>Bacteria</taxon>
        <taxon>Bacillati</taxon>
        <taxon>Actinomycetota</taxon>
        <taxon>Actinomycetes</taxon>
        <taxon>Mycobacteriales</taxon>
        <taxon>Nocardiaceae</taxon>
        <taxon>Nocardia</taxon>
    </lineage>
</organism>
<feature type="signal peptide" evidence="2">
    <location>
        <begin position="1"/>
        <end position="26"/>
    </location>
</feature>
<dbReference type="Proteomes" id="UP000683310">
    <property type="component" value="Chromosome"/>
</dbReference>
<feature type="transmembrane region" description="Helical" evidence="1">
    <location>
        <begin position="189"/>
        <end position="214"/>
    </location>
</feature>
<reference evidence="4 5" key="1">
    <citation type="submission" date="2021-04" db="EMBL/GenBank/DDBJ databases">
        <title>Nocardia tengchongensis.</title>
        <authorList>
            <person name="Zhuang k."/>
            <person name="Ran Y."/>
            <person name="Li W."/>
        </authorList>
    </citation>
    <scope>NUCLEOTIDE SEQUENCE [LARGE SCALE GENOMIC DNA]</scope>
    <source>
        <strain evidence="4 5">CFH S0057</strain>
    </source>
</reference>
<keyword evidence="1" id="KW-0812">Transmembrane</keyword>
<protein>
    <recommendedName>
        <fullName evidence="3">DUF8020 domain-containing protein</fullName>
    </recommendedName>
</protein>
<keyword evidence="1" id="KW-0472">Membrane</keyword>
<dbReference type="Pfam" id="PF26059">
    <property type="entry name" value="DUF8020"/>
    <property type="match status" value="1"/>
</dbReference>
<sequence>MKLRSTTAAAALVIGAMTIGMTTAHADNAPAQPAGINYSTKLVDGKTIVSTLKNGTFELAQQDGATPEDPKQTVVNVKDQQGATVISFPLAFTAAGTPIPVKSEVKEDGKVLEVVPEKPADFNPGAQPLAVAPIASAKPIASSDENQKAMSYFSTQFSLALGIGSFVGTALGAIIGCIVTIYAMCVPGLVAGAGIGGILGTIAAGGPTLLAAGIDLLNTMNAPDGTTKWAPAATTTPAVTPN</sequence>
<proteinExistence type="predicted"/>
<dbReference type="EMBL" id="CP074371">
    <property type="protein sequence ID" value="QVI22380.1"/>
    <property type="molecule type" value="Genomic_DNA"/>
</dbReference>
<evidence type="ECO:0000259" key="3">
    <source>
        <dbReference type="Pfam" id="PF26059"/>
    </source>
</evidence>
<accession>A0ABX8CV42</accession>
<evidence type="ECO:0000256" key="1">
    <source>
        <dbReference type="SAM" id="Phobius"/>
    </source>
</evidence>
<keyword evidence="2" id="KW-0732">Signal</keyword>
<feature type="chain" id="PRO_5046877767" description="DUF8020 domain-containing protein" evidence="2">
    <location>
        <begin position="27"/>
        <end position="242"/>
    </location>
</feature>
<keyword evidence="5" id="KW-1185">Reference proteome</keyword>
<keyword evidence="1" id="KW-1133">Transmembrane helix</keyword>
<evidence type="ECO:0000313" key="5">
    <source>
        <dbReference type="Proteomes" id="UP000683310"/>
    </source>
</evidence>
<dbReference type="InterPro" id="IPR058333">
    <property type="entry name" value="DUF8020"/>
</dbReference>
<evidence type="ECO:0000313" key="4">
    <source>
        <dbReference type="EMBL" id="QVI22380.1"/>
    </source>
</evidence>
<feature type="transmembrane region" description="Helical" evidence="1">
    <location>
        <begin position="157"/>
        <end position="182"/>
    </location>
</feature>